<evidence type="ECO:0000256" key="1">
    <source>
        <dbReference type="SAM" id="MobiDB-lite"/>
    </source>
</evidence>
<feature type="domain" description="RNA polymerase sigma factor 70 region 4 type 2" evidence="2">
    <location>
        <begin position="88"/>
        <end position="136"/>
    </location>
</feature>
<dbReference type="Proteomes" id="UP001177023">
    <property type="component" value="Unassembled WGS sequence"/>
</dbReference>
<evidence type="ECO:0000259" key="2">
    <source>
        <dbReference type="Pfam" id="PF08281"/>
    </source>
</evidence>
<dbReference type="InterPro" id="IPR032710">
    <property type="entry name" value="NTF2-like_dom_sf"/>
</dbReference>
<dbReference type="SUPFAM" id="SSF88659">
    <property type="entry name" value="Sigma3 and sigma4 domains of RNA polymerase sigma factors"/>
    <property type="match status" value="1"/>
</dbReference>
<dbReference type="Gene3D" id="1.10.10.10">
    <property type="entry name" value="Winged helix-like DNA-binding domain superfamily/Winged helix DNA-binding domain"/>
    <property type="match status" value="1"/>
</dbReference>
<organism evidence="3 4">
    <name type="scientific">Mesorhabditis spiculigera</name>
    <dbReference type="NCBI Taxonomy" id="96644"/>
    <lineage>
        <taxon>Eukaryota</taxon>
        <taxon>Metazoa</taxon>
        <taxon>Ecdysozoa</taxon>
        <taxon>Nematoda</taxon>
        <taxon>Chromadorea</taxon>
        <taxon>Rhabditida</taxon>
        <taxon>Rhabditina</taxon>
        <taxon>Rhabditomorpha</taxon>
        <taxon>Rhabditoidea</taxon>
        <taxon>Rhabditidae</taxon>
        <taxon>Mesorhabditinae</taxon>
        <taxon>Mesorhabditis</taxon>
    </lineage>
</organism>
<protein>
    <recommendedName>
        <fullName evidence="2">RNA polymerase sigma factor 70 region 4 type 2 domain-containing protein</fullName>
    </recommendedName>
</protein>
<dbReference type="InterPro" id="IPR052704">
    <property type="entry name" value="ECF_Sigma-70_Domain"/>
</dbReference>
<dbReference type="GO" id="GO:0006352">
    <property type="term" value="P:DNA-templated transcription initiation"/>
    <property type="evidence" value="ECO:0007669"/>
    <property type="project" value="InterPro"/>
</dbReference>
<sequence length="283" mass="29903">MDTLAKSHNRDKEASSRSGSCADGSPLLSVGSASIISNRPQSEEKAMSDSGFQSRSSRPSTPPRAHPQRHPIRWSTIVTQEQNRFAALVVLDTLTPAQRVAFVLHDGFDVPFAEVARILDIEVATARQLASRARKAAASAPVPVSSEEHAAAVERLVTAIASGDLNAVIDALDPDAVLIGDAGGTTRTAVNIVRGSDRVARFYLGLARKYGPAAVFSMSPVLVNGQLGGVFAGSPGDDQYPQFAARVAGFTVRDGVVCAAYDIANPAKFSAVPMLDHTEPERK</sequence>
<dbReference type="InterPro" id="IPR013249">
    <property type="entry name" value="RNA_pol_sigma70_r4_t2"/>
</dbReference>
<feature type="non-terminal residue" evidence="3">
    <location>
        <position position="283"/>
    </location>
</feature>
<dbReference type="GO" id="GO:0003677">
    <property type="term" value="F:DNA binding"/>
    <property type="evidence" value="ECO:0007669"/>
    <property type="project" value="InterPro"/>
</dbReference>
<dbReference type="EMBL" id="CATQJA010000002">
    <property type="protein sequence ID" value="CAJ0557299.1"/>
    <property type="molecule type" value="Genomic_DNA"/>
</dbReference>
<dbReference type="Gene3D" id="3.10.450.50">
    <property type="match status" value="1"/>
</dbReference>
<dbReference type="AlphaFoldDB" id="A0AA36C3V5"/>
<reference evidence="3" key="1">
    <citation type="submission" date="2023-06" db="EMBL/GenBank/DDBJ databases">
        <authorList>
            <person name="Delattre M."/>
        </authorList>
    </citation>
    <scope>NUCLEOTIDE SEQUENCE</scope>
    <source>
        <strain evidence="3">AF72</strain>
    </source>
</reference>
<dbReference type="PANTHER" id="PTHR30173">
    <property type="entry name" value="SIGMA 19 FACTOR"/>
    <property type="match status" value="1"/>
</dbReference>
<evidence type="ECO:0000313" key="4">
    <source>
        <dbReference type="Proteomes" id="UP001177023"/>
    </source>
</evidence>
<dbReference type="InterPro" id="IPR036388">
    <property type="entry name" value="WH-like_DNA-bd_sf"/>
</dbReference>
<evidence type="ECO:0000313" key="3">
    <source>
        <dbReference type="EMBL" id="CAJ0557299.1"/>
    </source>
</evidence>
<dbReference type="InterPro" id="IPR013324">
    <property type="entry name" value="RNA_pol_sigma_r3/r4-like"/>
</dbReference>
<dbReference type="PANTHER" id="PTHR30173:SF36">
    <property type="entry name" value="ECF RNA POLYMERASE SIGMA FACTOR SIGJ"/>
    <property type="match status" value="1"/>
</dbReference>
<dbReference type="GO" id="GO:0016987">
    <property type="term" value="F:sigma factor activity"/>
    <property type="evidence" value="ECO:0007669"/>
    <property type="project" value="InterPro"/>
</dbReference>
<accession>A0AA36C3V5</accession>
<proteinExistence type="predicted"/>
<name>A0AA36C3V5_9BILA</name>
<comment type="caution">
    <text evidence="3">The sequence shown here is derived from an EMBL/GenBank/DDBJ whole genome shotgun (WGS) entry which is preliminary data.</text>
</comment>
<gene>
    <name evidence="3" type="ORF">MSPICULIGERA_LOCUS57</name>
</gene>
<feature type="compositionally biased region" description="Polar residues" evidence="1">
    <location>
        <begin position="31"/>
        <end position="40"/>
    </location>
</feature>
<dbReference type="SUPFAM" id="SSF54427">
    <property type="entry name" value="NTF2-like"/>
    <property type="match status" value="1"/>
</dbReference>
<feature type="region of interest" description="Disordered" evidence="1">
    <location>
        <begin position="1"/>
        <end position="72"/>
    </location>
</feature>
<dbReference type="Pfam" id="PF08281">
    <property type="entry name" value="Sigma70_r4_2"/>
    <property type="match status" value="1"/>
</dbReference>
<keyword evidence="4" id="KW-1185">Reference proteome</keyword>